<sequence length="103" mass="11675">MVSRISAVGSLVVVAVFSIVLVAASSRVWHWCIPSGQHYSFLCPNQTLFNQVYRVCDWWYNVDCSGSPDNYNINEDLYKIPDEFVGRSIDQPDPVDEEISDEA</sequence>
<dbReference type="InterPro" id="IPR002557">
    <property type="entry name" value="Chitin-bd_dom"/>
</dbReference>
<comment type="caution">
    <text evidence="2">The sequence shown here is derived from an EMBL/GenBank/DDBJ whole genome shotgun (WGS) entry which is preliminary data.</text>
</comment>
<accession>A0A8J5N282</accession>
<evidence type="ECO:0000259" key="1">
    <source>
        <dbReference type="Pfam" id="PF01607"/>
    </source>
</evidence>
<gene>
    <name evidence="2" type="ORF">Hamer_G000867</name>
</gene>
<dbReference type="PANTHER" id="PTHR22933:SF42">
    <property type="entry name" value="FI18455P1-RELATED"/>
    <property type="match status" value="1"/>
</dbReference>
<reference evidence="2" key="1">
    <citation type="journal article" date="2021" name="Sci. Adv.">
        <title>The American lobster genome reveals insights on longevity, neural, and immune adaptations.</title>
        <authorList>
            <person name="Polinski J.M."/>
            <person name="Zimin A.V."/>
            <person name="Clark K.F."/>
            <person name="Kohn A.B."/>
            <person name="Sadowski N."/>
            <person name="Timp W."/>
            <person name="Ptitsyn A."/>
            <person name="Khanna P."/>
            <person name="Romanova D.Y."/>
            <person name="Williams P."/>
            <person name="Greenwood S.J."/>
            <person name="Moroz L.L."/>
            <person name="Walt D.R."/>
            <person name="Bodnar A.G."/>
        </authorList>
    </citation>
    <scope>NUCLEOTIDE SEQUENCE</scope>
    <source>
        <strain evidence="2">GMGI-L3</strain>
    </source>
</reference>
<dbReference type="EMBL" id="JAHLQT010011632">
    <property type="protein sequence ID" value="KAG7171925.1"/>
    <property type="molecule type" value="Genomic_DNA"/>
</dbReference>
<name>A0A8J5N282_HOMAM</name>
<dbReference type="PANTHER" id="PTHR22933">
    <property type="entry name" value="FI18007P1-RELATED"/>
    <property type="match status" value="1"/>
</dbReference>
<protein>
    <submittedName>
        <fullName evidence="2">Putative Chitin binding Peritrophin-A domain-containing protein 24</fullName>
    </submittedName>
</protein>
<evidence type="ECO:0000313" key="3">
    <source>
        <dbReference type="Proteomes" id="UP000747542"/>
    </source>
</evidence>
<evidence type="ECO:0000313" key="2">
    <source>
        <dbReference type="EMBL" id="KAG7171925.1"/>
    </source>
</evidence>
<dbReference type="AlphaFoldDB" id="A0A8J5N282"/>
<keyword evidence="3" id="KW-1185">Reference proteome</keyword>
<dbReference type="SUPFAM" id="SSF57625">
    <property type="entry name" value="Invertebrate chitin-binding proteins"/>
    <property type="match status" value="1"/>
</dbReference>
<dbReference type="GO" id="GO:0008061">
    <property type="term" value="F:chitin binding"/>
    <property type="evidence" value="ECO:0007669"/>
    <property type="project" value="InterPro"/>
</dbReference>
<dbReference type="InterPro" id="IPR052976">
    <property type="entry name" value="Scoloptoxin-like"/>
</dbReference>
<dbReference type="Gene3D" id="2.170.140.10">
    <property type="entry name" value="Chitin binding domain"/>
    <property type="match status" value="1"/>
</dbReference>
<organism evidence="2 3">
    <name type="scientific">Homarus americanus</name>
    <name type="common">American lobster</name>
    <dbReference type="NCBI Taxonomy" id="6706"/>
    <lineage>
        <taxon>Eukaryota</taxon>
        <taxon>Metazoa</taxon>
        <taxon>Ecdysozoa</taxon>
        <taxon>Arthropoda</taxon>
        <taxon>Crustacea</taxon>
        <taxon>Multicrustacea</taxon>
        <taxon>Malacostraca</taxon>
        <taxon>Eumalacostraca</taxon>
        <taxon>Eucarida</taxon>
        <taxon>Decapoda</taxon>
        <taxon>Pleocyemata</taxon>
        <taxon>Astacidea</taxon>
        <taxon>Nephropoidea</taxon>
        <taxon>Nephropidae</taxon>
        <taxon>Homarus</taxon>
    </lineage>
</organism>
<proteinExistence type="predicted"/>
<dbReference type="GO" id="GO:0005576">
    <property type="term" value="C:extracellular region"/>
    <property type="evidence" value="ECO:0007669"/>
    <property type="project" value="InterPro"/>
</dbReference>
<dbReference type="InterPro" id="IPR036508">
    <property type="entry name" value="Chitin-bd_dom_sf"/>
</dbReference>
<dbReference type="Proteomes" id="UP000747542">
    <property type="component" value="Unassembled WGS sequence"/>
</dbReference>
<dbReference type="Pfam" id="PF01607">
    <property type="entry name" value="CBM_14"/>
    <property type="match status" value="1"/>
</dbReference>
<feature type="domain" description="Chitin-binding type-2" evidence="1">
    <location>
        <begin position="27"/>
        <end position="64"/>
    </location>
</feature>